<proteinExistence type="predicted"/>
<name>A0A7G9YWG4_9EURY</name>
<reference evidence="1" key="1">
    <citation type="submission" date="2020-06" db="EMBL/GenBank/DDBJ databases">
        <title>Unique genomic features of the anaerobic methanotrophic archaea.</title>
        <authorList>
            <person name="Chadwick G.L."/>
            <person name="Skennerton C.T."/>
            <person name="Laso-Perez R."/>
            <person name="Leu A.O."/>
            <person name="Speth D.R."/>
            <person name="Yu H."/>
            <person name="Morgan-Lang C."/>
            <person name="Hatzenpichler R."/>
            <person name="Goudeau D."/>
            <person name="Malmstrom R."/>
            <person name="Brazelton W.J."/>
            <person name="Woyke T."/>
            <person name="Hallam S.J."/>
            <person name="Tyson G.W."/>
            <person name="Wegener G."/>
            <person name="Boetius A."/>
            <person name="Orphan V."/>
        </authorList>
    </citation>
    <scope>NUCLEOTIDE SEQUENCE</scope>
</reference>
<sequence>MKGKQAIVITLIFFLLLSVTPTSAFSVNELKIEVQENGNANCYAEYALSWLEKIQIWVLGVLGDKEAIKKLIESKIELNLEREVESVRISESGDASFILKDYVGKVDRKEGTWYWTKIWLDKSNCSKINLGSVEMIFQDGFIYRFDGELPNVKHLEDENLAKLYLEAKITKGIYEAIYCQYEESQIGKAAGDFVAKIDMEFINMLATSPVPHSEFWSLINLAKDFKTDMEEYNKILDNMAAVSYTWGEILGQRIGFNQHVKNMAELKEEEISLIYSITSNDEMSYESRESLKQELIDNLESQKELIVKIKGSAFDVSISGTDSQDVKEIKEYFNGIFKNTGKLADTDLRYVEQCLTTLKEEGRK</sequence>
<organism evidence="1">
    <name type="scientific">Candidatus Methanophagaceae archaeon ANME-1 ERB6</name>
    <dbReference type="NCBI Taxonomy" id="2759912"/>
    <lineage>
        <taxon>Archaea</taxon>
        <taxon>Methanobacteriati</taxon>
        <taxon>Methanobacteriota</taxon>
        <taxon>Stenosarchaea group</taxon>
        <taxon>Methanomicrobia</taxon>
        <taxon>Candidatus Methanophagales</taxon>
        <taxon>Candidatus Methanophagaceae</taxon>
    </lineage>
</organism>
<evidence type="ECO:0000313" key="1">
    <source>
        <dbReference type="EMBL" id="QNO52348.1"/>
    </source>
</evidence>
<dbReference type="AlphaFoldDB" id="A0A7G9YWG4"/>
<protein>
    <submittedName>
        <fullName evidence="1">Uncharacterized protein</fullName>
    </submittedName>
</protein>
<dbReference type="EMBL" id="MT631508">
    <property type="protein sequence ID" value="QNO52348.1"/>
    <property type="molecule type" value="Genomic_DNA"/>
</dbReference>
<accession>A0A7G9YWG4</accession>
<gene>
    <name evidence="1" type="ORF">CJELADDK_00027</name>
</gene>